<name>A0ACB6S0T9_9PLEO</name>
<sequence length="183" mass="20953">LDLQNILVDDDGNVTGIIDWDKSYAAPRCIGASAVPIFLRSDWFPRYTHDLRITPHMGWNEHYYRQIYAAAMVEVGNPDAKYTLKSAIYQACMSAIYEGGDYNDLIEKLVRYIPECRIHTEDLKLGLGMGWPAAVEMLECQLKKIFEPELPRAGLLKDLNEELELKGWLGGFDDLLAFYEEEE</sequence>
<dbReference type="EMBL" id="MU006716">
    <property type="protein sequence ID" value="KAF2627648.1"/>
    <property type="molecule type" value="Genomic_DNA"/>
</dbReference>
<organism evidence="1 2">
    <name type="scientific">Macroventuria anomochaeta</name>
    <dbReference type="NCBI Taxonomy" id="301207"/>
    <lineage>
        <taxon>Eukaryota</taxon>
        <taxon>Fungi</taxon>
        <taxon>Dikarya</taxon>
        <taxon>Ascomycota</taxon>
        <taxon>Pezizomycotina</taxon>
        <taxon>Dothideomycetes</taxon>
        <taxon>Pleosporomycetidae</taxon>
        <taxon>Pleosporales</taxon>
        <taxon>Pleosporineae</taxon>
        <taxon>Didymellaceae</taxon>
        <taxon>Macroventuria</taxon>
    </lineage>
</organism>
<evidence type="ECO:0000313" key="2">
    <source>
        <dbReference type="Proteomes" id="UP000799754"/>
    </source>
</evidence>
<keyword evidence="2" id="KW-1185">Reference proteome</keyword>
<proteinExistence type="predicted"/>
<gene>
    <name evidence="1" type="ORF">BU25DRAFT_297100</name>
</gene>
<protein>
    <submittedName>
        <fullName evidence="1">Uncharacterized protein</fullName>
    </submittedName>
</protein>
<reference evidence="1" key="1">
    <citation type="journal article" date="2020" name="Stud. Mycol.">
        <title>101 Dothideomycetes genomes: a test case for predicting lifestyles and emergence of pathogens.</title>
        <authorList>
            <person name="Haridas S."/>
            <person name="Albert R."/>
            <person name="Binder M."/>
            <person name="Bloem J."/>
            <person name="Labutti K."/>
            <person name="Salamov A."/>
            <person name="Andreopoulos B."/>
            <person name="Baker S."/>
            <person name="Barry K."/>
            <person name="Bills G."/>
            <person name="Bluhm B."/>
            <person name="Cannon C."/>
            <person name="Castanera R."/>
            <person name="Culley D."/>
            <person name="Daum C."/>
            <person name="Ezra D."/>
            <person name="Gonzalez J."/>
            <person name="Henrissat B."/>
            <person name="Kuo A."/>
            <person name="Liang C."/>
            <person name="Lipzen A."/>
            <person name="Lutzoni F."/>
            <person name="Magnuson J."/>
            <person name="Mondo S."/>
            <person name="Nolan M."/>
            <person name="Ohm R."/>
            <person name="Pangilinan J."/>
            <person name="Park H.-J."/>
            <person name="Ramirez L."/>
            <person name="Alfaro M."/>
            <person name="Sun H."/>
            <person name="Tritt A."/>
            <person name="Yoshinaga Y."/>
            <person name="Zwiers L.-H."/>
            <person name="Turgeon B."/>
            <person name="Goodwin S."/>
            <person name="Spatafora J."/>
            <person name="Crous P."/>
            <person name="Grigoriev I."/>
        </authorList>
    </citation>
    <scope>NUCLEOTIDE SEQUENCE</scope>
    <source>
        <strain evidence="1">CBS 525.71</strain>
    </source>
</reference>
<evidence type="ECO:0000313" key="1">
    <source>
        <dbReference type="EMBL" id="KAF2627648.1"/>
    </source>
</evidence>
<feature type="non-terminal residue" evidence="1">
    <location>
        <position position="183"/>
    </location>
</feature>
<comment type="caution">
    <text evidence="1">The sequence shown here is derived from an EMBL/GenBank/DDBJ whole genome shotgun (WGS) entry which is preliminary data.</text>
</comment>
<dbReference type="Proteomes" id="UP000799754">
    <property type="component" value="Unassembled WGS sequence"/>
</dbReference>
<feature type="non-terminal residue" evidence="1">
    <location>
        <position position="1"/>
    </location>
</feature>
<accession>A0ACB6S0T9</accession>